<dbReference type="PANTHER" id="PTHR31001">
    <property type="entry name" value="UNCHARACTERIZED TRANSCRIPTIONAL REGULATORY PROTEIN"/>
    <property type="match status" value="1"/>
</dbReference>
<keyword evidence="7" id="KW-1185">Reference proteome</keyword>
<dbReference type="GO" id="GO:0000981">
    <property type="term" value="F:DNA-binding transcription factor activity, RNA polymerase II-specific"/>
    <property type="evidence" value="ECO:0007669"/>
    <property type="project" value="InterPro"/>
</dbReference>
<dbReference type="Pfam" id="PF03184">
    <property type="entry name" value="DDE_1"/>
    <property type="match status" value="1"/>
</dbReference>
<comment type="caution">
    <text evidence="6">The sequence shown here is derived from an EMBL/GenBank/DDBJ whole genome shotgun (WGS) entry which is preliminary data.</text>
</comment>
<comment type="subcellular location">
    <subcellularLocation>
        <location evidence="1">Nucleus</location>
    </subcellularLocation>
</comment>
<dbReference type="GO" id="GO:0005634">
    <property type="term" value="C:nucleus"/>
    <property type="evidence" value="ECO:0007669"/>
    <property type="project" value="UniProtKB-SubCell"/>
</dbReference>
<dbReference type="InterPro" id="IPR006600">
    <property type="entry name" value="HTH_CenpB_DNA-bd_dom"/>
</dbReference>
<protein>
    <recommendedName>
        <fullName evidence="5">HTH CENPB-type domain-containing protein</fullName>
    </recommendedName>
</protein>
<dbReference type="STRING" id="36050.A0A1B8AVK9"/>
<dbReference type="GO" id="GO:0003677">
    <property type="term" value="F:DNA binding"/>
    <property type="evidence" value="ECO:0007669"/>
    <property type="project" value="UniProtKB-KW"/>
</dbReference>
<reference evidence="6 7" key="1">
    <citation type="submission" date="2016-06" db="EMBL/GenBank/DDBJ databases">
        <title>Living apart together: crosstalk between the core and supernumerary genomes in a fungal plant pathogen.</title>
        <authorList>
            <person name="Vanheule A."/>
            <person name="Audenaert K."/>
            <person name="Warris S."/>
            <person name="Van De Geest H."/>
            <person name="Schijlen E."/>
            <person name="Hofte M."/>
            <person name="De Saeger S."/>
            <person name="Haesaert G."/>
            <person name="Waalwijk C."/>
            <person name="Van Der Lee T."/>
        </authorList>
    </citation>
    <scope>NUCLEOTIDE SEQUENCE [LARGE SCALE GENOMIC DNA]</scope>
    <source>
        <strain evidence="6 7">2516</strain>
    </source>
</reference>
<dbReference type="CDD" id="cd12148">
    <property type="entry name" value="fungal_TF_MHR"/>
    <property type="match status" value="1"/>
</dbReference>
<dbReference type="InterPro" id="IPR036397">
    <property type="entry name" value="RNaseH_sf"/>
</dbReference>
<proteinExistence type="predicted"/>
<dbReference type="EMBL" id="LYXU01000002">
    <property type="protein sequence ID" value="OBS24593.1"/>
    <property type="molecule type" value="Genomic_DNA"/>
</dbReference>
<dbReference type="InterPro" id="IPR004875">
    <property type="entry name" value="DDE_SF_endonuclease_dom"/>
</dbReference>
<evidence type="ECO:0000256" key="2">
    <source>
        <dbReference type="ARBA" id="ARBA00023125"/>
    </source>
</evidence>
<dbReference type="CDD" id="cd00067">
    <property type="entry name" value="GAL4"/>
    <property type="match status" value="1"/>
</dbReference>
<dbReference type="PROSITE" id="PS51253">
    <property type="entry name" value="HTH_CENPB"/>
    <property type="match status" value="1"/>
</dbReference>
<dbReference type="AlphaFoldDB" id="A0A1B8AVK9"/>
<dbReference type="Gene3D" id="3.30.420.10">
    <property type="entry name" value="Ribonuclease H-like superfamily/Ribonuclease H"/>
    <property type="match status" value="1"/>
</dbReference>
<evidence type="ECO:0000256" key="1">
    <source>
        <dbReference type="ARBA" id="ARBA00004123"/>
    </source>
</evidence>
<dbReference type="InterPro" id="IPR050613">
    <property type="entry name" value="Sec_Metabolite_Reg"/>
</dbReference>
<name>A0A1B8AVK9_FUSPO</name>
<dbReference type="GO" id="GO:0006351">
    <property type="term" value="P:DNA-templated transcription"/>
    <property type="evidence" value="ECO:0007669"/>
    <property type="project" value="InterPro"/>
</dbReference>
<evidence type="ECO:0000313" key="6">
    <source>
        <dbReference type="EMBL" id="OBS24593.1"/>
    </source>
</evidence>
<dbReference type="InterPro" id="IPR007219">
    <property type="entry name" value="XnlR_reg_dom"/>
</dbReference>
<dbReference type="SMART" id="SM00906">
    <property type="entry name" value="Fungal_trans"/>
    <property type="match status" value="1"/>
</dbReference>
<keyword evidence="2" id="KW-0238">DNA-binding</keyword>
<keyword evidence="3" id="KW-0539">Nucleus</keyword>
<dbReference type="Pfam" id="PF04082">
    <property type="entry name" value="Fungal_trans"/>
    <property type="match status" value="1"/>
</dbReference>
<feature type="domain" description="HTH CENPB-type" evidence="5">
    <location>
        <begin position="48"/>
        <end position="118"/>
    </location>
</feature>
<evidence type="ECO:0000313" key="7">
    <source>
        <dbReference type="Proteomes" id="UP000091967"/>
    </source>
</evidence>
<accession>A0A1B8AVK9</accession>
<gene>
    <name evidence="6" type="ORF">FPOA_05134</name>
</gene>
<dbReference type="Proteomes" id="UP000091967">
    <property type="component" value="Unassembled WGS sequence"/>
</dbReference>
<organism evidence="6 7">
    <name type="scientific">Fusarium poae</name>
    <dbReference type="NCBI Taxonomy" id="36050"/>
    <lineage>
        <taxon>Eukaryota</taxon>
        <taxon>Fungi</taxon>
        <taxon>Dikarya</taxon>
        <taxon>Ascomycota</taxon>
        <taxon>Pezizomycotina</taxon>
        <taxon>Sordariomycetes</taxon>
        <taxon>Hypocreomycetidae</taxon>
        <taxon>Hypocreales</taxon>
        <taxon>Nectriaceae</taxon>
        <taxon>Fusarium</taxon>
    </lineage>
</organism>
<sequence>MSLLVQLRTDRAIDDVLRGTSIREASKRHLVDRTYLTRRINGIPTKEEVDEKKQVLSRHQETHLANWAIAQGRLGYAPPMIRFRFYAQHILKHNGSTHTLGKNWHSSFFKRHPALKCLKSKLIDYKRVDGANTANINLFFDRFDTPEVQHIPLRHTYNADEFGLMEGVGDNGMVVGESYRKFVLVKDHQKRTWTSILECVSGDGRVLDPLIIFAGKYVQQQWFPDKDNEVYATWKFETSPNGWTNNDIALKWLRSVFIPQTKPQDSDQWRLLILDGHGSHTTEEFMLECYIHKIWLLFLPAHSSHVLQPLDLGVFSALKRAYRRAFTISALLHCNPNPGKQEFLHAYQLARKERLISVNILAGWQASGIFPRNRSKPLNSRFVRRGDPDATSAPISAFPTPPAPDFAQKMSAVDVQTPKSSRDLVKLQRSLMAVDPAFGQSAARLLFRKVGKALDDNIVKLTAAEVQTDHLTNALEKARPQKRRRVIPDPNKDFVELHEVQTEKARLAAEGGGESDIHSDLEGSTLSDSGCNRIFPCSNCIKANLTCTPSKPTPVRKRRTPNVLLQERIKKVEALLEQYTLQGSPADPTSAPTHESLDFSPSASPAPSNGLSTPVSSGPGRLVVKNGGYKFLDSRIWGTIYDNLEEMRHILDQETSDDETCPSRASPPTHEDVDLLLATASSSDIGDHLPLPFQILRLWQVFLNRVNPLSKMIHGPSTEQLIISAMTNPIDMPQKSRALLFSICLVSVVSLSKDEAKSMLDLHKNEAIRRFTDGLKTALNKLNYLRNYDMPILQALVLYLISLQGRSNHDAVWVLSGAVIRIAHKMGVHRDGEKLGLTPFETEIRRRVWWQILALDSMYAATSGMRPTSLLSGADTKKPRNISDIDFSPDSLSIQSQEGPTEMAFVMVIYEVISFISDHHMSDFEQLLLGGLGVEPGTPEGEEYQSSLQKLRSLVDEFDNRLSEVEKKYCDRSGGPIHALALFLRPHIMEEGRVMCTPMTEAPEWGTELQNPKDNFFRIWLAHNEGAIKMYEMASQGNLVWAFKTHFHLDSLLFLAGQLLERSPVGPFAERTWRLFDNFYRYHEELWDITHKLHLQLARLLLRSWEIREQTLQEMEAAVDVPIFIPKLKIELLQAGLFRTSQTILPSQQMNGDNQVGYVDNPQFGDNALPDLMQNPTMPLEWSMMDDQQIMDAQNPSLPLFAFFNSTNGW</sequence>
<evidence type="ECO:0000259" key="5">
    <source>
        <dbReference type="PROSITE" id="PS51253"/>
    </source>
</evidence>
<evidence type="ECO:0000256" key="3">
    <source>
        <dbReference type="ARBA" id="ARBA00023242"/>
    </source>
</evidence>
<feature type="region of interest" description="Disordered" evidence="4">
    <location>
        <begin position="582"/>
        <end position="617"/>
    </location>
</feature>
<feature type="compositionally biased region" description="Polar residues" evidence="4">
    <location>
        <begin position="599"/>
        <end position="616"/>
    </location>
</feature>
<dbReference type="GO" id="GO:0008270">
    <property type="term" value="F:zinc ion binding"/>
    <property type="evidence" value="ECO:0007669"/>
    <property type="project" value="InterPro"/>
</dbReference>
<evidence type="ECO:0000256" key="4">
    <source>
        <dbReference type="SAM" id="MobiDB-lite"/>
    </source>
</evidence>
<dbReference type="InterPro" id="IPR001138">
    <property type="entry name" value="Zn2Cys6_DnaBD"/>
</dbReference>
<dbReference type="PANTHER" id="PTHR31001:SF85">
    <property type="entry name" value="ZN(II)2CYS6 TRANSCRIPTION FACTOR (EUROFUNG)"/>
    <property type="match status" value="1"/>
</dbReference>